<gene>
    <name evidence="1" type="ORF">B0I28_105352</name>
</gene>
<dbReference type="EMBL" id="PVTJ01000005">
    <property type="protein sequence ID" value="PRY58637.1"/>
    <property type="molecule type" value="Genomic_DNA"/>
</dbReference>
<organism evidence="1 2">
    <name type="scientific">Glycomyces artemisiae</name>
    <dbReference type="NCBI Taxonomy" id="1076443"/>
    <lineage>
        <taxon>Bacteria</taxon>
        <taxon>Bacillati</taxon>
        <taxon>Actinomycetota</taxon>
        <taxon>Actinomycetes</taxon>
        <taxon>Glycomycetales</taxon>
        <taxon>Glycomycetaceae</taxon>
        <taxon>Glycomyces</taxon>
    </lineage>
</organism>
<reference evidence="1 2" key="1">
    <citation type="submission" date="2018-03" db="EMBL/GenBank/DDBJ databases">
        <title>Genomic Encyclopedia of Type Strains, Phase III (KMG-III): the genomes of soil and plant-associated and newly described type strains.</title>
        <authorList>
            <person name="Whitman W."/>
        </authorList>
    </citation>
    <scope>NUCLEOTIDE SEQUENCE [LARGE SCALE GENOMIC DNA]</scope>
    <source>
        <strain evidence="1 2">CGMCC 4.7067</strain>
    </source>
</reference>
<evidence type="ECO:0000313" key="2">
    <source>
        <dbReference type="Proteomes" id="UP000238176"/>
    </source>
</evidence>
<protein>
    <submittedName>
        <fullName evidence="1">Uncharacterized protein</fullName>
    </submittedName>
</protein>
<dbReference type="PROSITE" id="PS51257">
    <property type="entry name" value="PROKAR_LIPOPROTEIN"/>
    <property type="match status" value="1"/>
</dbReference>
<dbReference type="Proteomes" id="UP000238176">
    <property type="component" value="Unassembled WGS sequence"/>
</dbReference>
<keyword evidence="2" id="KW-1185">Reference proteome</keyword>
<dbReference type="RefSeq" id="WP_281260932.1">
    <property type="nucleotide sequence ID" value="NZ_PVTJ01000005.1"/>
</dbReference>
<name>A0A2T0ULB9_9ACTN</name>
<accession>A0A2T0ULB9</accession>
<proteinExistence type="predicted"/>
<evidence type="ECO:0000313" key="1">
    <source>
        <dbReference type="EMBL" id="PRY58637.1"/>
    </source>
</evidence>
<comment type="caution">
    <text evidence="1">The sequence shown here is derived from an EMBL/GenBank/DDBJ whole genome shotgun (WGS) entry which is preliminary data.</text>
</comment>
<dbReference type="AlphaFoldDB" id="A0A2T0ULB9"/>
<sequence length="41" mass="4378">MKETKAKTRKRYEQPTLKPVQLTSLAGLAMACACGPLGTGQ</sequence>